<dbReference type="PANTHER" id="PTHR13803">
    <property type="entry name" value="SEC24-RELATED PROTEIN"/>
    <property type="match status" value="1"/>
</dbReference>
<feature type="domain" description="Gelsolin-like" evidence="13">
    <location>
        <begin position="775"/>
        <end position="849"/>
    </location>
</feature>
<dbReference type="InterPro" id="IPR050550">
    <property type="entry name" value="SEC23_SEC24_subfamily"/>
</dbReference>
<dbReference type="InterPro" id="IPR036174">
    <property type="entry name" value="Znf_Sec23_Sec24_sf"/>
</dbReference>
<sequence>MSHKHQKRVYPEQQFQADPMQSAPGMQGMGANNQIYNTGIPPQQQQQFNEQLDQTTQAMNNMNMGIPSQPIPQQQQPNVMYPPQQQQLQQQGYPQQGYPQQGYPQQGYPQQGYPQQGYPQQQGFGQPQEALNPDKVVRQHNELYAIDLLSELPPPISDLSLPPPPLQIPAEKMLVPSEEANASSDFIRCTLNAMPKNNSLLKKTKLPLGLVIRPYQHLHDDNCPPPLDSSMLIVRCRRCRIYINPFVSFLNGGNKWRCNFCRLANDVPAALDRDAMNNQINRYDRDTLRCGVMEYLAPKEYTVRQPAPTVYVFILDVSQAAQKNGLLSTSVRTLLDSLDDLPNHDERTKISITCVDNALHYFAIPEDNEPENIQMLDVCDIDEPFNPRPDNLITSLKDARQNIEKLLGQIPQIFEGNIMSKFALGPALKSAFQMMRSTGGKIIVISATLPNHGIGKLQPRNEKGVSNTPKETSQLLSCQDGFYKSFTIDCNKAQIGIDLFLASSSYIDFASLSNLSRYTGGQTHMYPGFTAGDMLDVTKFSTEFSKHLSMDTSTEAVLRARGSGGLRMHSFYGHFFNRQSDLLALSTVPRDQSYVFEMTMDDNLVMPYCYVQVAALLTSNNSQRRIRVITMAIPTTENIKEVFASADQLAMTDFYTQKAVSKAMNNSIEDARELINKNVLDILNAYRKETISSNTPGGIPLQLCANLRMFPLLMNSLKKHPALMPSVLSSDHRASALNYLESAPLKYLIKAIYPTIYALHEMPDDAGLPGEDGSIVLPEPINDTIISLTKYGLYLIDNGTELFLWIGGEAIPELISDVFGKTNLFEIPTGKSELPIVDGSEFNEKVRNIINKIRQHDDVVTYQVLYIVYGPTVNEAQNPNAQALRSLRMWALSNLVEDKSQIGEGYRDYLQAMKSKLNK</sequence>
<dbReference type="Proteomes" id="UP000750334">
    <property type="component" value="Unassembled WGS sequence"/>
</dbReference>
<dbReference type="Gene3D" id="3.40.20.10">
    <property type="entry name" value="Severin"/>
    <property type="match status" value="1"/>
</dbReference>
<dbReference type="Pfam" id="PF04811">
    <property type="entry name" value="Sec23_trunk"/>
    <property type="match status" value="1"/>
</dbReference>
<dbReference type="GO" id="GO:0000149">
    <property type="term" value="F:SNARE binding"/>
    <property type="evidence" value="ECO:0007669"/>
    <property type="project" value="TreeGrafter"/>
</dbReference>
<dbReference type="GO" id="GO:0006886">
    <property type="term" value="P:intracellular protein transport"/>
    <property type="evidence" value="ECO:0007669"/>
    <property type="project" value="InterPro"/>
</dbReference>
<feature type="compositionally biased region" description="Polar residues" evidence="12">
    <location>
        <begin position="30"/>
        <end position="42"/>
    </location>
</feature>
<dbReference type="OrthoDB" id="49016at2759"/>
<keyword evidence="10" id="KW-0333">Golgi apparatus</keyword>
<evidence type="ECO:0000256" key="12">
    <source>
        <dbReference type="SAM" id="MobiDB-lite"/>
    </source>
</evidence>
<dbReference type="GO" id="GO:0030127">
    <property type="term" value="C:COPII vesicle coat"/>
    <property type="evidence" value="ECO:0007669"/>
    <property type="project" value="InterPro"/>
</dbReference>
<keyword evidence="19" id="KW-1185">Reference proteome</keyword>
<keyword evidence="7" id="KW-0256">Endoplasmic reticulum</keyword>
<dbReference type="InterPro" id="IPR006896">
    <property type="entry name" value="Sec23/24_trunk_dom"/>
</dbReference>
<evidence type="ECO:0000256" key="9">
    <source>
        <dbReference type="ARBA" id="ARBA00022927"/>
    </source>
</evidence>
<feature type="domain" description="Sec23/Sec24 helical" evidence="16">
    <location>
        <begin position="647"/>
        <end position="749"/>
    </location>
</feature>
<accession>A0A9P6VVW7</accession>
<dbReference type="Gene3D" id="2.30.30.380">
    <property type="entry name" value="Zn-finger domain of Sec23/24"/>
    <property type="match status" value="1"/>
</dbReference>
<evidence type="ECO:0000256" key="1">
    <source>
        <dbReference type="ARBA" id="ARBA00004394"/>
    </source>
</evidence>
<evidence type="ECO:0000256" key="6">
    <source>
        <dbReference type="ARBA" id="ARBA00022490"/>
    </source>
</evidence>
<gene>
    <name evidence="18" type="primary">SEC24_2</name>
    <name evidence="18" type="ORF">C6P45_002926</name>
</gene>
<evidence type="ECO:0000259" key="14">
    <source>
        <dbReference type="Pfam" id="PF04810"/>
    </source>
</evidence>
<evidence type="ECO:0000259" key="13">
    <source>
        <dbReference type="Pfam" id="PF00626"/>
    </source>
</evidence>
<evidence type="ECO:0000256" key="4">
    <source>
        <dbReference type="ARBA" id="ARBA00008334"/>
    </source>
</evidence>
<dbReference type="PANTHER" id="PTHR13803:SF39">
    <property type="entry name" value="SECRETORY 24AB, ISOFORM A"/>
    <property type="match status" value="1"/>
</dbReference>
<dbReference type="SUPFAM" id="SSF82754">
    <property type="entry name" value="C-terminal, gelsolin-like domain of Sec23/24"/>
    <property type="match status" value="1"/>
</dbReference>
<dbReference type="EMBL" id="PUHR01000288">
    <property type="protein sequence ID" value="KAG0655638.1"/>
    <property type="molecule type" value="Genomic_DNA"/>
</dbReference>
<dbReference type="Pfam" id="PF00626">
    <property type="entry name" value="Gelsolin"/>
    <property type="match status" value="1"/>
</dbReference>
<dbReference type="FunFam" id="3.40.20.10:FF:000049">
    <property type="entry name" value="Vesicle coat component"/>
    <property type="match status" value="1"/>
</dbReference>
<feature type="domain" description="Zinc finger Sec23/Sec24-type" evidence="14">
    <location>
        <begin position="233"/>
        <end position="269"/>
    </location>
</feature>
<feature type="compositionally biased region" description="Low complexity" evidence="12">
    <location>
        <begin position="66"/>
        <end position="128"/>
    </location>
</feature>
<dbReference type="InterPro" id="IPR041742">
    <property type="entry name" value="Sec24-like_trunk_dom"/>
</dbReference>
<comment type="similarity">
    <text evidence="4">Belongs to the SEC23/SEC24 family. SEC24 subfamily.</text>
</comment>
<keyword evidence="9" id="KW-0653">Protein transport</keyword>
<dbReference type="Pfam" id="PF04810">
    <property type="entry name" value="zf-Sec23_Sec24"/>
    <property type="match status" value="1"/>
</dbReference>
<evidence type="ECO:0000256" key="5">
    <source>
        <dbReference type="ARBA" id="ARBA00022448"/>
    </source>
</evidence>
<keyword evidence="11" id="KW-0472">Membrane</keyword>
<evidence type="ECO:0000256" key="11">
    <source>
        <dbReference type="ARBA" id="ARBA00023136"/>
    </source>
</evidence>
<dbReference type="InterPro" id="IPR036180">
    <property type="entry name" value="Gelsolin-like_dom_sf"/>
</dbReference>
<dbReference type="InterPro" id="IPR012990">
    <property type="entry name" value="Beta-sandwich_Sec23_24"/>
</dbReference>
<dbReference type="InterPro" id="IPR029006">
    <property type="entry name" value="ADF-H/Gelsolin-like_dom_sf"/>
</dbReference>
<feature type="domain" description="Sec23/Sec24 beta-sandwich" evidence="17">
    <location>
        <begin position="554"/>
        <end position="636"/>
    </location>
</feature>
<evidence type="ECO:0000313" key="18">
    <source>
        <dbReference type="EMBL" id="KAG0655638.1"/>
    </source>
</evidence>
<dbReference type="CDD" id="cd01479">
    <property type="entry name" value="Sec24-like"/>
    <property type="match status" value="1"/>
</dbReference>
<keyword evidence="6" id="KW-0963">Cytoplasm</keyword>
<dbReference type="InterPro" id="IPR006900">
    <property type="entry name" value="Sec23/24_helical_dom"/>
</dbReference>
<evidence type="ECO:0000256" key="7">
    <source>
        <dbReference type="ARBA" id="ARBA00022824"/>
    </source>
</evidence>
<keyword evidence="5" id="KW-0813">Transport</keyword>
<reference evidence="18 19" key="1">
    <citation type="submission" date="2020-11" db="EMBL/GenBank/DDBJ databases">
        <title>Kefir isolates.</title>
        <authorList>
            <person name="Marcisauskas S."/>
            <person name="Kim Y."/>
            <person name="Blasche S."/>
        </authorList>
    </citation>
    <scope>NUCLEOTIDE SEQUENCE [LARGE SCALE GENOMIC DNA]</scope>
    <source>
        <strain evidence="18 19">OG2</strain>
    </source>
</reference>
<evidence type="ECO:0000259" key="17">
    <source>
        <dbReference type="Pfam" id="PF08033"/>
    </source>
</evidence>
<dbReference type="InterPro" id="IPR006895">
    <property type="entry name" value="Znf_Sec23_Sec24"/>
</dbReference>
<evidence type="ECO:0000259" key="15">
    <source>
        <dbReference type="Pfam" id="PF04811"/>
    </source>
</evidence>
<dbReference type="Pfam" id="PF04815">
    <property type="entry name" value="Sec23_helical"/>
    <property type="match status" value="1"/>
</dbReference>
<comment type="subcellular location">
    <subcellularLocation>
        <location evidence="2">Cytoplasm</location>
    </subcellularLocation>
    <subcellularLocation>
        <location evidence="3">Endoplasmic reticulum membrane</location>
    </subcellularLocation>
    <subcellularLocation>
        <location evidence="1">Golgi apparatus membrane</location>
    </subcellularLocation>
</comment>
<name>A0A9P6VVW7_MAUEX</name>
<dbReference type="InterPro" id="IPR036175">
    <property type="entry name" value="Sec23/24_helical_dom_sf"/>
</dbReference>
<dbReference type="Gene3D" id="1.20.120.730">
    <property type="entry name" value="Sec23/Sec24 helical domain"/>
    <property type="match status" value="1"/>
</dbReference>
<dbReference type="GO" id="GO:0008270">
    <property type="term" value="F:zinc ion binding"/>
    <property type="evidence" value="ECO:0007669"/>
    <property type="project" value="InterPro"/>
</dbReference>
<evidence type="ECO:0000256" key="8">
    <source>
        <dbReference type="ARBA" id="ARBA00022892"/>
    </source>
</evidence>
<dbReference type="InterPro" id="IPR007123">
    <property type="entry name" value="Gelsolin-like_dom"/>
</dbReference>
<organism evidence="18 19">
    <name type="scientific">Maudiozyma exigua</name>
    <name type="common">Yeast</name>
    <name type="synonym">Kazachstania exigua</name>
    <dbReference type="NCBI Taxonomy" id="34358"/>
    <lineage>
        <taxon>Eukaryota</taxon>
        <taxon>Fungi</taxon>
        <taxon>Dikarya</taxon>
        <taxon>Ascomycota</taxon>
        <taxon>Saccharomycotina</taxon>
        <taxon>Saccharomycetes</taxon>
        <taxon>Saccharomycetales</taxon>
        <taxon>Saccharomycetaceae</taxon>
        <taxon>Maudiozyma</taxon>
    </lineage>
</organism>
<dbReference type="Gene3D" id="3.40.50.410">
    <property type="entry name" value="von Willebrand factor, type A domain"/>
    <property type="match status" value="1"/>
</dbReference>
<dbReference type="Gene3D" id="2.60.40.1670">
    <property type="entry name" value="beta-sandwich domain of Sec23/24"/>
    <property type="match status" value="1"/>
</dbReference>
<dbReference type="GO" id="GO:0070971">
    <property type="term" value="C:endoplasmic reticulum exit site"/>
    <property type="evidence" value="ECO:0007669"/>
    <property type="project" value="TreeGrafter"/>
</dbReference>
<dbReference type="GO" id="GO:0090110">
    <property type="term" value="P:COPII-coated vesicle cargo loading"/>
    <property type="evidence" value="ECO:0007669"/>
    <property type="project" value="TreeGrafter"/>
</dbReference>
<feature type="domain" description="Sec23/Sec24 trunk" evidence="15">
    <location>
        <begin position="306"/>
        <end position="547"/>
    </location>
</feature>
<keyword evidence="8" id="KW-0931">ER-Golgi transport</keyword>
<dbReference type="SUPFAM" id="SSF82919">
    <property type="entry name" value="Zn-finger domain of Sec23/24"/>
    <property type="match status" value="1"/>
</dbReference>
<dbReference type="InterPro" id="IPR036465">
    <property type="entry name" value="vWFA_dom_sf"/>
</dbReference>
<evidence type="ECO:0000313" key="19">
    <source>
        <dbReference type="Proteomes" id="UP000750334"/>
    </source>
</evidence>
<evidence type="ECO:0000256" key="2">
    <source>
        <dbReference type="ARBA" id="ARBA00004496"/>
    </source>
</evidence>
<dbReference type="AlphaFoldDB" id="A0A9P6VVW7"/>
<proteinExistence type="inferred from homology"/>
<evidence type="ECO:0000256" key="3">
    <source>
        <dbReference type="ARBA" id="ARBA00004586"/>
    </source>
</evidence>
<dbReference type="Pfam" id="PF08033">
    <property type="entry name" value="Sec23_BS"/>
    <property type="match status" value="1"/>
</dbReference>
<comment type="caution">
    <text evidence="18">The sequence shown here is derived from an EMBL/GenBank/DDBJ whole genome shotgun (WGS) entry which is preliminary data.</text>
</comment>
<dbReference type="GO" id="GO:0000139">
    <property type="term" value="C:Golgi membrane"/>
    <property type="evidence" value="ECO:0007669"/>
    <property type="project" value="UniProtKB-SubCell"/>
</dbReference>
<feature type="region of interest" description="Disordered" evidence="12">
    <location>
        <begin position="61"/>
        <end position="128"/>
    </location>
</feature>
<dbReference type="SUPFAM" id="SSF81995">
    <property type="entry name" value="beta-sandwich domain of Sec23/24"/>
    <property type="match status" value="1"/>
</dbReference>
<dbReference type="SUPFAM" id="SSF53300">
    <property type="entry name" value="vWA-like"/>
    <property type="match status" value="1"/>
</dbReference>
<feature type="region of interest" description="Disordered" evidence="12">
    <location>
        <begin position="1"/>
        <end position="47"/>
    </location>
</feature>
<evidence type="ECO:0000256" key="10">
    <source>
        <dbReference type="ARBA" id="ARBA00023034"/>
    </source>
</evidence>
<dbReference type="GO" id="GO:0005789">
    <property type="term" value="C:endoplasmic reticulum membrane"/>
    <property type="evidence" value="ECO:0007669"/>
    <property type="project" value="UniProtKB-SubCell"/>
</dbReference>
<evidence type="ECO:0000259" key="16">
    <source>
        <dbReference type="Pfam" id="PF04815"/>
    </source>
</evidence>
<protein>
    <submittedName>
        <fullName evidence="18">COPII subunit</fullName>
    </submittedName>
</protein>
<dbReference type="SUPFAM" id="SSF81811">
    <property type="entry name" value="Helical domain of Sec23/24"/>
    <property type="match status" value="1"/>
</dbReference>